<keyword evidence="2" id="KW-1185">Reference proteome</keyword>
<reference evidence="2" key="1">
    <citation type="journal article" date="2019" name="Int. J. Syst. Evol. Microbiol.">
        <title>The Global Catalogue of Microorganisms (GCM) 10K type strain sequencing project: providing services to taxonomists for standard genome sequencing and annotation.</title>
        <authorList>
            <consortium name="The Broad Institute Genomics Platform"/>
            <consortium name="The Broad Institute Genome Sequencing Center for Infectious Disease"/>
            <person name="Wu L."/>
            <person name="Ma J."/>
        </authorList>
    </citation>
    <scope>NUCLEOTIDE SEQUENCE [LARGE SCALE GENOMIC DNA]</scope>
    <source>
        <strain evidence="2">JCM 15974</strain>
    </source>
</reference>
<dbReference type="InterPro" id="IPR008969">
    <property type="entry name" value="CarboxyPept-like_regulatory"/>
</dbReference>
<evidence type="ECO:0000313" key="2">
    <source>
        <dbReference type="Proteomes" id="UP001501758"/>
    </source>
</evidence>
<organism evidence="1 2">
    <name type="scientific">Aquimarina litoralis</name>
    <dbReference type="NCBI Taxonomy" id="584605"/>
    <lineage>
        <taxon>Bacteria</taxon>
        <taxon>Pseudomonadati</taxon>
        <taxon>Bacteroidota</taxon>
        <taxon>Flavobacteriia</taxon>
        <taxon>Flavobacteriales</taxon>
        <taxon>Flavobacteriaceae</taxon>
        <taxon>Aquimarina</taxon>
    </lineage>
</organism>
<proteinExistence type="predicted"/>
<dbReference type="Pfam" id="PF13715">
    <property type="entry name" value="CarbopepD_reg_2"/>
    <property type="match status" value="1"/>
</dbReference>
<keyword evidence="1" id="KW-0675">Receptor</keyword>
<dbReference type="SUPFAM" id="SSF49464">
    <property type="entry name" value="Carboxypeptidase regulatory domain-like"/>
    <property type="match status" value="1"/>
</dbReference>
<dbReference type="EMBL" id="BAAAGE010000004">
    <property type="protein sequence ID" value="GAA0729117.1"/>
    <property type="molecule type" value="Genomic_DNA"/>
</dbReference>
<gene>
    <name evidence="1" type="ORF">GCM10009430_38910</name>
</gene>
<dbReference type="Proteomes" id="UP001501758">
    <property type="component" value="Unassembled WGS sequence"/>
</dbReference>
<accession>A0ABP3UDC3</accession>
<name>A0ABP3UDC3_9FLAO</name>
<protein>
    <submittedName>
        <fullName evidence="1">TonB-dependent receptor</fullName>
    </submittedName>
</protein>
<dbReference type="Gene3D" id="2.60.40.1120">
    <property type="entry name" value="Carboxypeptidase-like, regulatory domain"/>
    <property type="match status" value="1"/>
</dbReference>
<comment type="caution">
    <text evidence="1">The sequence shown here is derived from an EMBL/GenBank/DDBJ whole genome shotgun (WGS) entry which is preliminary data.</text>
</comment>
<sequence length="839" mass="96047">MIDSVGTKIYAFTTTKSDGSYDIELKTKGRYRIKASYLGYEAQTKKIVVDKDINSIDFVLQPQADELKEVVIKYDPKVATVKKDTIIYNLKKLTNGQENNLKEVLEKLPGIDINDQGKVTAFGKKVGKLLIDGEDVFKEQHQFATENITADMIAGVTFFQKYKGFANIDGFDNDQTTAVNISIKDKFKQRITGNIEVKGGMLNKYLLHTNLFRLGKRLKVTLLGDINNIGKESISFNDYINLNTTVKSTDFGNSTYYDDNDIPTFLSSTRDVANREIGFGALNFVYSPKENLKISGYSIFNTTSQSQFFLNRRRFFETLPDQRESKNIFGDFIFNTTQIKTAYKAGKSTFIQYTITNNPETDEEQFDLANDFNNDINIFNQRIKNVNKNIGQEVKITTKISNSSLLEFSGYSQYKESNNSTNIEGNNTFLGFATFDDLFNIDQENSFVNRTYGYNLINKNKSKVGTYNLVNGFIHRNQDFNSRLIGIPEEPTNNLSLGFTDAYIGGKYISKNFGVFSYQLGLEYHYFFYDLNKTETNNRFSFFPSMGINFRFRNNLLFSLNYSYQNEYPSLTTQISNDLVFNYLSKQIGGLVDFNEILPTQRIGSTVSWTDFKKGDNILFTLQYTDKSKSLTQNVNYRSDNFTENEYRFTDTNSNLFATLSFDKNFSKSKLKFSSVTLSIINEMGSFINEEENISDSFLVEQNFKVSSNFKKSINFKTGVNFTYLKVNNSFNDIEFTSSSIDPFVGIRASLLDKKMSFNLDFISKNLKAGDVTRSFFILNPSIKYAKPKSHWEFSLTGNNILNLESPEIVDNVNNNVFFEERISRSLEGYLILGANYKF</sequence>
<evidence type="ECO:0000313" key="1">
    <source>
        <dbReference type="EMBL" id="GAA0729117.1"/>
    </source>
</evidence>
<dbReference type="SUPFAM" id="SSF56935">
    <property type="entry name" value="Porins"/>
    <property type="match status" value="1"/>
</dbReference>